<dbReference type="AlphaFoldDB" id="A0A1I5EQW4"/>
<comment type="similarity">
    <text evidence="1 5">Belongs to the DNA mismatch repair MutL/HexB family.</text>
</comment>
<keyword evidence="3 5" id="KW-0227">DNA damage</keyword>
<dbReference type="EMBL" id="FOVR01000003">
    <property type="protein sequence ID" value="SFO13924.1"/>
    <property type="molecule type" value="Genomic_DNA"/>
</dbReference>
<evidence type="ECO:0000313" key="9">
    <source>
        <dbReference type="EMBL" id="SFO13924.1"/>
    </source>
</evidence>
<keyword evidence="10" id="KW-1185">Reference proteome</keyword>
<feature type="compositionally biased region" description="Polar residues" evidence="6">
    <location>
        <begin position="373"/>
        <end position="387"/>
    </location>
</feature>
<dbReference type="InterPro" id="IPR042120">
    <property type="entry name" value="MutL_C_dimsub"/>
</dbReference>
<gene>
    <name evidence="5" type="primary">mutL</name>
    <name evidence="9" type="ORF">SAMN04488056_103306</name>
</gene>
<dbReference type="GO" id="GO:0016887">
    <property type="term" value="F:ATP hydrolysis activity"/>
    <property type="evidence" value="ECO:0007669"/>
    <property type="project" value="InterPro"/>
</dbReference>
<dbReference type="Proteomes" id="UP000199236">
    <property type="component" value="Unassembled WGS sequence"/>
</dbReference>
<feature type="region of interest" description="Disordered" evidence="6">
    <location>
        <begin position="403"/>
        <end position="481"/>
    </location>
</feature>
<dbReference type="HAMAP" id="MF_00149">
    <property type="entry name" value="DNA_mis_repair"/>
    <property type="match status" value="1"/>
</dbReference>
<dbReference type="RefSeq" id="WP_090070986.1">
    <property type="nucleotide sequence ID" value="NZ_FOVR01000003.1"/>
</dbReference>
<dbReference type="NCBIfam" id="NF000953">
    <property type="entry name" value="PRK00095.2-4"/>
    <property type="match status" value="1"/>
</dbReference>
<dbReference type="SUPFAM" id="SSF54211">
    <property type="entry name" value="Ribosomal protein S5 domain 2-like"/>
    <property type="match status" value="1"/>
</dbReference>
<dbReference type="PROSITE" id="PS00058">
    <property type="entry name" value="DNA_MISMATCH_REPAIR_1"/>
    <property type="match status" value="1"/>
</dbReference>
<dbReference type="Gene3D" id="3.30.1540.20">
    <property type="entry name" value="MutL, C-terminal domain, dimerisation subdomain"/>
    <property type="match status" value="1"/>
</dbReference>
<dbReference type="GO" id="GO:0032300">
    <property type="term" value="C:mismatch repair complex"/>
    <property type="evidence" value="ECO:0007669"/>
    <property type="project" value="InterPro"/>
</dbReference>
<dbReference type="InterPro" id="IPR038973">
    <property type="entry name" value="MutL/Mlh/Pms-like"/>
</dbReference>
<dbReference type="Pfam" id="PF08676">
    <property type="entry name" value="MutL_C"/>
    <property type="match status" value="1"/>
</dbReference>
<dbReference type="SUPFAM" id="SSF55874">
    <property type="entry name" value="ATPase domain of HSP90 chaperone/DNA topoisomerase II/histidine kinase"/>
    <property type="match status" value="1"/>
</dbReference>
<comment type="function">
    <text evidence="5">This protein is involved in the repair of mismatches in DNA. It is required for dam-dependent methyl-directed DNA mismatch repair. May act as a 'molecular matchmaker', a protein that promotes the formation of a stable complex between two or more DNA-binding proteins in an ATP-dependent manner without itself being part of a final effector complex.</text>
</comment>
<dbReference type="Gene3D" id="3.30.1370.100">
    <property type="entry name" value="MutL, C-terminal domain, regulatory subdomain"/>
    <property type="match status" value="1"/>
</dbReference>
<evidence type="ECO:0000256" key="6">
    <source>
        <dbReference type="SAM" id="MobiDB-lite"/>
    </source>
</evidence>
<dbReference type="GO" id="GO:0005524">
    <property type="term" value="F:ATP binding"/>
    <property type="evidence" value="ECO:0007669"/>
    <property type="project" value="InterPro"/>
</dbReference>
<dbReference type="InterPro" id="IPR042121">
    <property type="entry name" value="MutL_C_regsub"/>
</dbReference>
<dbReference type="InterPro" id="IPR014790">
    <property type="entry name" value="MutL_C"/>
</dbReference>
<dbReference type="InterPro" id="IPR020667">
    <property type="entry name" value="DNA_mismatch_repair_MutL"/>
</dbReference>
<dbReference type="InterPro" id="IPR037198">
    <property type="entry name" value="MutL_C_sf"/>
</dbReference>
<dbReference type="InterPro" id="IPR014762">
    <property type="entry name" value="DNA_mismatch_repair_CS"/>
</dbReference>
<dbReference type="CDD" id="cd00782">
    <property type="entry name" value="MutL_Trans"/>
    <property type="match status" value="1"/>
</dbReference>
<dbReference type="OrthoDB" id="9763467at2"/>
<dbReference type="GO" id="GO:0006298">
    <property type="term" value="P:mismatch repair"/>
    <property type="evidence" value="ECO:0007669"/>
    <property type="project" value="UniProtKB-UniRule"/>
</dbReference>
<proteinExistence type="inferred from homology"/>
<feature type="region of interest" description="Disordered" evidence="6">
    <location>
        <begin position="362"/>
        <end position="390"/>
    </location>
</feature>
<name>A0A1I5EQW4_9HYPH</name>
<dbReference type="InterPro" id="IPR013507">
    <property type="entry name" value="DNA_mismatch_S5_2-like"/>
</dbReference>
<accession>A0A1I5EQW4</accession>
<dbReference type="FunFam" id="3.30.565.10:FF:000003">
    <property type="entry name" value="DNA mismatch repair endonuclease MutL"/>
    <property type="match status" value="1"/>
</dbReference>
<evidence type="ECO:0000256" key="5">
    <source>
        <dbReference type="HAMAP-Rule" id="MF_00149"/>
    </source>
</evidence>
<dbReference type="InterPro" id="IPR002099">
    <property type="entry name" value="MutL/Mlh/PMS"/>
</dbReference>
<sequence>MSDSSTIIKQLDEATINKIAAGEVVERPASVVKELVENAIDAQADRIEIITAGGGKNLIRVVDNGLGMTRDDLQLAVRRHCTSKLDPDDLMDIRHLGFRGEALPSIGSIARLGITSRHASESHAWEIAVEGGRERALKPAALNIGTRIDVKDLFFSTPARLKFLKSDRAENMAISEVIKRIAMANPKVRFTLTGEDRSRLDYANVNGPDAHLVRMGQVMGKAFRDNAVEIDALRDTVRLTGFAGLPTLNRANSLQQFVFVNGRPVRDKMMLGAIRGAYADYLFGGRHPCVVLFIDLDPHEVDVNVHPTKADVRFRDAGHIRGLVVGAIRQAIAAAGHRATNTGGSATLAALRPDGVRATEAGNAVLSGGGQGVSASSPANRPVSSYQPAKPLNWDWRQSVYAPQTATQEQPSSESEEGAPLQELQERPQDGFTAPPAQSSLAQSTPLMSGMPEMQGRMADVSTPSADARANDSLPDPAALGRPLGAARAQIHENYIIAQTEDGLVIVDQHAAHERLVYEKLKASLAAKGIARQGMLIPHVVEMEEDDVERLLGATEELERLGLTLESFGPGAVAVRETPAILGKPNIERLVRDIADDLAEWDKTSRVEEKILHVAATMACHGSVRSGRRLRAEEMDALLREMEATPHSGQCNHGRPTYVELKLSDIERLFSRS</sequence>
<evidence type="ECO:0000259" key="8">
    <source>
        <dbReference type="SMART" id="SM01340"/>
    </source>
</evidence>
<organism evidence="9 10">
    <name type="scientific">Cohaesibacter marisflavi</name>
    <dbReference type="NCBI Taxonomy" id="655353"/>
    <lineage>
        <taxon>Bacteria</taxon>
        <taxon>Pseudomonadati</taxon>
        <taxon>Pseudomonadota</taxon>
        <taxon>Alphaproteobacteria</taxon>
        <taxon>Hyphomicrobiales</taxon>
        <taxon>Cohaesibacteraceae</taxon>
    </lineage>
</organism>
<dbReference type="GO" id="GO:0030983">
    <property type="term" value="F:mismatched DNA binding"/>
    <property type="evidence" value="ECO:0007669"/>
    <property type="project" value="InterPro"/>
</dbReference>
<dbReference type="Gene3D" id="3.30.565.10">
    <property type="entry name" value="Histidine kinase-like ATPase, C-terminal domain"/>
    <property type="match status" value="1"/>
</dbReference>
<evidence type="ECO:0000256" key="1">
    <source>
        <dbReference type="ARBA" id="ARBA00006082"/>
    </source>
</evidence>
<dbReference type="InterPro" id="IPR036890">
    <property type="entry name" value="HATPase_C_sf"/>
</dbReference>
<dbReference type="SUPFAM" id="SSF118116">
    <property type="entry name" value="DNA mismatch repair protein MutL"/>
    <property type="match status" value="1"/>
</dbReference>
<dbReference type="PANTHER" id="PTHR10073:SF12">
    <property type="entry name" value="DNA MISMATCH REPAIR PROTEIN MLH1"/>
    <property type="match status" value="1"/>
</dbReference>
<evidence type="ECO:0000259" key="7">
    <source>
        <dbReference type="SMART" id="SM00853"/>
    </source>
</evidence>
<evidence type="ECO:0000256" key="3">
    <source>
        <dbReference type="ARBA" id="ARBA00022763"/>
    </source>
</evidence>
<dbReference type="Gene3D" id="3.30.230.10">
    <property type="match status" value="1"/>
</dbReference>
<reference evidence="9 10" key="1">
    <citation type="submission" date="2016-10" db="EMBL/GenBank/DDBJ databases">
        <authorList>
            <person name="de Groot N.N."/>
        </authorList>
    </citation>
    <scope>NUCLEOTIDE SEQUENCE [LARGE SCALE GENOMIC DNA]</scope>
    <source>
        <strain evidence="9 10">CGMCC 1.9157</strain>
    </source>
</reference>
<dbReference type="SMART" id="SM00853">
    <property type="entry name" value="MutL_C"/>
    <property type="match status" value="1"/>
</dbReference>
<dbReference type="Pfam" id="PF01119">
    <property type="entry name" value="DNA_mis_repair"/>
    <property type="match status" value="1"/>
</dbReference>
<dbReference type="CDD" id="cd16926">
    <property type="entry name" value="HATPase_MutL-MLH-PMS-like"/>
    <property type="match status" value="1"/>
</dbReference>
<keyword evidence="4 5" id="KW-0234">DNA repair</keyword>
<evidence type="ECO:0000313" key="10">
    <source>
        <dbReference type="Proteomes" id="UP000199236"/>
    </source>
</evidence>
<dbReference type="InterPro" id="IPR014721">
    <property type="entry name" value="Ribsml_uS5_D2-typ_fold_subgr"/>
</dbReference>
<dbReference type="PANTHER" id="PTHR10073">
    <property type="entry name" value="DNA MISMATCH REPAIR PROTEIN MLH, PMS, MUTL"/>
    <property type="match status" value="1"/>
</dbReference>
<feature type="compositionally biased region" description="Polar residues" evidence="6">
    <location>
        <begin position="436"/>
        <end position="447"/>
    </location>
</feature>
<dbReference type="NCBIfam" id="TIGR00585">
    <property type="entry name" value="mutl"/>
    <property type="match status" value="1"/>
</dbReference>
<feature type="compositionally biased region" description="Polar residues" evidence="6">
    <location>
        <begin position="403"/>
        <end position="413"/>
    </location>
</feature>
<dbReference type="InterPro" id="IPR020568">
    <property type="entry name" value="Ribosomal_Su5_D2-typ_SF"/>
</dbReference>
<feature type="domain" description="DNA mismatch repair protein S5" evidence="8">
    <location>
        <begin position="215"/>
        <end position="333"/>
    </location>
</feature>
<feature type="domain" description="MutL C-terminal dimerisation" evidence="7">
    <location>
        <begin position="487"/>
        <end position="630"/>
    </location>
</feature>
<evidence type="ECO:0000256" key="4">
    <source>
        <dbReference type="ARBA" id="ARBA00023204"/>
    </source>
</evidence>
<dbReference type="Pfam" id="PF13589">
    <property type="entry name" value="HATPase_c_3"/>
    <property type="match status" value="1"/>
</dbReference>
<dbReference type="SMART" id="SM01340">
    <property type="entry name" value="DNA_mis_repair"/>
    <property type="match status" value="1"/>
</dbReference>
<dbReference type="STRING" id="655353.SAMN04488056_103306"/>
<evidence type="ECO:0000256" key="2">
    <source>
        <dbReference type="ARBA" id="ARBA00021975"/>
    </source>
</evidence>
<dbReference type="GO" id="GO:0140664">
    <property type="term" value="F:ATP-dependent DNA damage sensor activity"/>
    <property type="evidence" value="ECO:0007669"/>
    <property type="project" value="InterPro"/>
</dbReference>
<protein>
    <recommendedName>
        <fullName evidence="2 5">DNA mismatch repair protein MutL</fullName>
    </recommendedName>
</protein>